<evidence type="ECO:0000256" key="3">
    <source>
        <dbReference type="SAM" id="MobiDB-lite"/>
    </source>
</evidence>
<feature type="compositionally biased region" description="Acidic residues" evidence="3">
    <location>
        <begin position="280"/>
        <end position="289"/>
    </location>
</feature>
<feature type="compositionally biased region" description="Basic and acidic residues" evidence="3">
    <location>
        <begin position="270"/>
        <end position="279"/>
    </location>
</feature>
<reference evidence="5" key="1">
    <citation type="submission" date="2025-08" db="UniProtKB">
        <authorList>
            <consortium name="RefSeq"/>
        </authorList>
    </citation>
    <scope>IDENTIFICATION</scope>
    <source>
        <strain evidence="5">15112-1751.03</strain>
        <tissue evidence="5">Whole Adult</tissue>
    </source>
</reference>
<dbReference type="Proteomes" id="UP000515160">
    <property type="component" value="Chromosome 2L"/>
</dbReference>
<organism evidence="4 5">
    <name type="scientific">Drosophila albomicans</name>
    <name type="common">Fruit fly</name>
    <dbReference type="NCBI Taxonomy" id="7291"/>
    <lineage>
        <taxon>Eukaryota</taxon>
        <taxon>Metazoa</taxon>
        <taxon>Ecdysozoa</taxon>
        <taxon>Arthropoda</taxon>
        <taxon>Hexapoda</taxon>
        <taxon>Insecta</taxon>
        <taxon>Pterygota</taxon>
        <taxon>Neoptera</taxon>
        <taxon>Endopterygota</taxon>
        <taxon>Diptera</taxon>
        <taxon>Brachycera</taxon>
        <taxon>Muscomorpha</taxon>
        <taxon>Ephydroidea</taxon>
        <taxon>Drosophilidae</taxon>
        <taxon>Drosophila</taxon>
    </lineage>
</organism>
<gene>
    <name evidence="5" type="primary">LOC117564175</name>
</gene>
<dbReference type="InterPro" id="IPR003690">
    <property type="entry name" value="MTERF"/>
</dbReference>
<proteinExistence type="inferred from homology"/>
<evidence type="ECO:0000313" key="4">
    <source>
        <dbReference type="Proteomes" id="UP000515160"/>
    </source>
</evidence>
<dbReference type="GO" id="GO:0003676">
    <property type="term" value="F:nucleic acid binding"/>
    <property type="evidence" value="ECO:0007669"/>
    <property type="project" value="InterPro"/>
</dbReference>
<dbReference type="Gene3D" id="1.25.70.10">
    <property type="entry name" value="Transcription termination factor 3, mitochondrial"/>
    <property type="match status" value="1"/>
</dbReference>
<evidence type="ECO:0000256" key="1">
    <source>
        <dbReference type="ARBA" id="ARBA00007692"/>
    </source>
</evidence>
<dbReference type="RefSeq" id="XP_034098734.1">
    <property type="nucleotide sequence ID" value="XM_034242843.2"/>
</dbReference>
<keyword evidence="2" id="KW-0809">Transit peptide</keyword>
<evidence type="ECO:0000313" key="5">
    <source>
        <dbReference type="RefSeq" id="XP_034098734.1"/>
    </source>
</evidence>
<sequence length="289" mass="33729">MWKKIILPTTNALKHQQVRSKELKWTSVRQFAAKATAPKLLQLEQEHIDEAIKLEPTLSIYTPDVWHRAHATFQNHGLQTVNFLRIVTGNPAVLKRTPQRIIESLEIWRSCQFGEHLLHLLLTKYPELLDVNNAHELRTLNAYLKSRVSTNKNVWKLLMNCPDLLAQSEHSMEQKLNYMIDVMRLEVPEIVKSAAMSLPFDELRCRHTFLLRLGLFKPRALKADPDEKTTNNRLYQITDTSEKAFATKICHVTLAEYEAFKELLAKELERKSRKQKADNEEFSEDEDFK</sequence>
<accession>A0A6P8W5M0</accession>
<comment type="similarity">
    <text evidence="1">Belongs to the mTERF family.</text>
</comment>
<protein>
    <submittedName>
        <fullName evidence="5">Transcription termination factor 4, mitochondrial</fullName>
    </submittedName>
</protein>
<dbReference type="InterPro" id="IPR038538">
    <property type="entry name" value="MTERF_sf"/>
</dbReference>
<dbReference type="Pfam" id="PF02536">
    <property type="entry name" value="mTERF"/>
    <property type="match status" value="1"/>
</dbReference>
<dbReference type="GeneID" id="117564175"/>
<dbReference type="AlphaFoldDB" id="A0A6P8W5M0"/>
<dbReference type="OrthoDB" id="9991972at2759"/>
<keyword evidence="4" id="KW-1185">Reference proteome</keyword>
<evidence type="ECO:0000256" key="2">
    <source>
        <dbReference type="ARBA" id="ARBA00022946"/>
    </source>
</evidence>
<feature type="region of interest" description="Disordered" evidence="3">
    <location>
        <begin position="270"/>
        <end position="289"/>
    </location>
</feature>
<name>A0A6P8W5M0_DROAB</name>